<proteinExistence type="predicted"/>
<accession>L1IG15</accession>
<dbReference type="EnsemblProtists" id="EKX35206">
    <property type="protein sequence ID" value="EKX35206"/>
    <property type="gene ID" value="GUITHDRAFT_155561"/>
</dbReference>
<organism evidence="1">
    <name type="scientific">Guillardia theta (strain CCMP2712)</name>
    <name type="common">Cryptophyte</name>
    <dbReference type="NCBI Taxonomy" id="905079"/>
    <lineage>
        <taxon>Eukaryota</taxon>
        <taxon>Cryptophyceae</taxon>
        <taxon>Pyrenomonadales</taxon>
        <taxon>Geminigeraceae</taxon>
        <taxon>Guillardia</taxon>
    </lineage>
</organism>
<reference evidence="1 3" key="1">
    <citation type="journal article" date="2012" name="Nature">
        <title>Algal genomes reveal evolutionary mosaicism and the fate of nucleomorphs.</title>
        <authorList>
            <consortium name="DOE Joint Genome Institute"/>
            <person name="Curtis B.A."/>
            <person name="Tanifuji G."/>
            <person name="Burki F."/>
            <person name="Gruber A."/>
            <person name="Irimia M."/>
            <person name="Maruyama S."/>
            <person name="Arias M.C."/>
            <person name="Ball S.G."/>
            <person name="Gile G.H."/>
            <person name="Hirakawa Y."/>
            <person name="Hopkins J.F."/>
            <person name="Kuo A."/>
            <person name="Rensing S.A."/>
            <person name="Schmutz J."/>
            <person name="Symeonidi A."/>
            <person name="Elias M."/>
            <person name="Eveleigh R.J."/>
            <person name="Herman E.K."/>
            <person name="Klute M.J."/>
            <person name="Nakayama T."/>
            <person name="Obornik M."/>
            <person name="Reyes-Prieto A."/>
            <person name="Armbrust E.V."/>
            <person name="Aves S.J."/>
            <person name="Beiko R.G."/>
            <person name="Coutinho P."/>
            <person name="Dacks J.B."/>
            <person name="Durnford D.G."/>
            <person name="Fast N.M."/>
            <person name="Green B.R."/>
            <person name="Grisdale C.J."/>
            <person name="Hempel F."/>
            <person name="Henrissat B."/>
            <person name="Hoppner M.P."/>
            <person name="Ishida K."/>
            <person name="Kim E."/>
            <person name="Koreny L."/>
            <person name="Kroth P.G."/>
            <person name="Liu Y."/>
            <person name="Malik S.B."/>
            <person name="Maier U.G."/>
            <person name="McRose D."/>
            <person name="Mock T."/>
            <person name="Neilson J.A."/>
            <person name="Onodera N.T."/>
            <person name="Poole A.M."/>
            <person name="Pritham E.J."/>
            <person name="Richards T.A."/>
            <person name="Rocap G."/>
            <person name="Roy S.W."/>
            <person name="Sarai C."/>
            <person name="Schaack S."/>
            <person name="Shirato S."/>
            <person name="Slamovits C.H."/>
            <person name="Spencer D.F."/>
            <person name="Suzuki S."/>
            <person name="Worden A.Z."/>
            <person name="Zauner S."/>
            <person name="Barry K."/>
            <person name="Bell C."/>
            <person name="Bharti A.K."/>
            <person name="Crow J.A."/>
            <person name="Grimwood J."/>
            <person name="Kramer R."/>
            <person name="Lindquist E."/>
            <person name="Lucas S."/>
            <person name="Salamov A."/>
            <person name="McFadden G.I."/>
            <person name="Lane C.E."/>
            <person name="Keeling P.J."/>
            <person name="Gray M.W."/>
            <person name="Grigoriev I.V."/>
            <person name="Archibald J.M."/>
        </authorList>
    </citation>
    <scope>NUCLEOTIDE SEQUENCE</scope>
    <source>
        <strain evidence="1 3">CCMP2712</strain>
    </source>
</reference>
<sequence length="328" mass="34868">MAAARVKEQFEEEMRQQLVEEEGLLDESEWRQLMGATSSRAVGRQQGSNKEEIIRELGNLFPSYSPASIAAAAAAAADLEAAVFHLLSSVPPSVEDDEQVPLEIFEEASLAGSTSVSSSPPARAASRPLASAAAGSLKTPPVTTGACGFGLWFDVKTKDQPIVITGLRSASSPGLNWGQGQAVRMKVLTTSGTGRGKELNPSAWELVGEEEVSLPMVSWADTNPEYGSLPLQQPLRIPPNSVRSFLLHTNDLYGLVQSVGAGAGGTMEFWDEDEDGPQPYRCGSEITSNEHLEIRCGLSIGAMLFEEFEGVALPQPGGFAGVIEYTVG</sequence>
<reference evidence="3" key="2">
    <citation type="submission" date="2012-11" db="EMBL/GenBank/DDBJ databases">
        <authorList>
            <person name="Kuo A."/>
            <person name="Curtis B.A."/>
            <person name="Tanifuji G."/>
            <person name="Burki F."/>
            <person name="Gruber A."/>
            <person name="Irimia M."/>
            <person name="Maruyama S."/>
            <person name="Arias M.C."/>
            <person name="Ball S.G."/>
            <person name="Gile G.H."/>
            <person name="Hirakawa Y."/>
            <person name="Hopkins J.F."/>
            <person name="Rensing S.A."/>
            <person name="Schmutz J."/>
            <person name="Symeonidi A."/>
            <person name="Elias M."/>
            <person name="Eveleigh R.J."/>
            <person name="Herman E.K."/>
            <person name="Klute M.J."/>
            <person name="Nakayama T."/>
            <person name="Obornik M."/>
            <person name="Reyes-Prieto A."/>
            <person name="Armbrust E.V."/>
            <person name="Aves S.J."/>
            <person name="Beiko R.G."/>
            <person name="Coutinho P."/>
            <person name="Dacks J.B."/>
            <person name="Durnford D.G."/>
            <person name="Fast N.M."/>
            <person name="Green B.R."/>
            <person name="Grisdale C."/>
            <person name="Hempe F."/>
            <person name="Henrissat B."/>
            <person name="Hoppner M.P."/>
            <person name="Ishida K.-I."/>
            <person name="Kim E."/>
            <person name="Koreny L."/>
            <person name="Kroth P.G."/>
            <person name="Liu Y."/>
            <person name="Malik S.-B."/>
            <person name="Maier U.G."/>
            <person name="McRose D."/>
            <person name="Mock T."/>
            <person name="Neilson J.A."/>
            <person name="Onodera N.T."/>
            <person name="Poole A.M."/>
            <person name="Pritham E.J."/>
            <person name="Richards T.A."/>
            <person name="Rocap G."/>
            <person name="Roy S.W."/>
            <person name="Sarai C."/>
            <person name="Schaack S."/>
            <person name="Shirato S."/>
            <person name="Slamovits C.H."/>
            <person name="Spencer D.F."/>
            <person name="Suzuki S."/>
            <person name="Worden A.Z."/>
            <person name="Zauner S."/>
            <person name="Barry K."/>
            <person name="Bell C."/>
            <person name="Bharti A.K."/>
            <person name="Crow J.A."/>
            <person name="Grimwood J."/>
            <person name="Kramer R."/>
            <person name="Lindquist E."/>
            <person name="Lucas S."/>
            <person name="Salamov A."/>
            <person name="McFadden G.I."/>
            <person name="Lane C.E."/>
            <person name="Keeling P.J."/>
            <person name="Gray M.W."/>
            <person name="Grigoriev I.V."/>
            <person name="Archibald J.M."/>
        </authorList>
    </citation>
    <scope>NUCLEOTIDE SEQUENCE</scope>
    <source>
        <strain evidence="3">CCMP2712</strain>
    </source>
</reference>
<name>L1IG15_GUITC</name>
<dbReference type="PaxDb" id="55529-EKX35206"/>
<evidence type="ECO:0000313" key="1">
    <source>
        <dbReference type="EMBL" id="EKX35206.1"/>
    </source>
</evidence>
<reference evidence="2" key="3">
    <citation type="submission" date="2015-06" db="UniProtKB">
        <authorList>
            <consortium name="EnsemblProtists"/>
        </authorList>
    </citation>
    <scope>IDENTIFICATION</scope>
</reference>
<evidence type="ECO:0000313" key="3">
    <source>
        <dbReference type="Proteomes" id="UP000011087"/>
    </source>
</evidence>
<dbReference type="GeneID" id="17291948"/>
<dbReference type="OrthoDB" id="10483014at2759"/>
<dbReference type="RefSeq" id="XP_005822186.1">
    <property type="nucleotide sequence ID" value="XM_005822129.1"/>
</dbReference>
<evidence type="ECO:0000313" key="2">
    <source>
        <dbReference type="EnsemblProtists" id="EKX35206"/>
    </source>
</evidence>
<dbReference type="EMBL" id="JH993095">
    <property type="protein sequence ID" value="EKX35206.1"/>
    <property type="molecule type" value="Genomic_DNA"/>
</dbReference>
<protein>
    <submittedName>
        <fullName evidence="1 2">Uncharacterized protein</fullName>
    </submittedName>
</protein>
<gene>
    <name evidence="1" type="ORF">GUITHDRAFT_155561</name>
</gene>
<dbReference type="AlphaFoldDB" id="L1IG15"/>
<keyword evidence="3" id="KW-1185">Reference proteome</keyword>
<dbReference type="Proteomes" id="UP000011087">
    <property type="component" value="Unassembled WGS sequence"/>
</dbReference>
<dbReference type="HOGENOM" id="CLU_848495_0_0_1"/>
<dbReference type="KEGG" id="gtt:GUITHDRAFT_155561"/>